<sequence>MLARNILARTITKQYRTKVVQKYMKPSLNLIYININQHIKYLA</sequence>
<keyword evidence="2" id="KW-1185">Reference proteome</keyword>
<reference evidence="1 2" key="1">
    <citation type="submission" date="2015-03" db="EMBL/GenBank/DDBJ databases">
        <title>Genome sequence of Pseudoalteromonas aurantia.</title>
        <authorList>
            <person name="Xie B.-B."/>
            <person name="Rong J.-C."/>
            <person name="Qin Q.-L."/>
            <person name="Zhang Y.-Z."/>
        </authorList>
    </citation>
    <scope>NUCLEOTIDE SEQUENCE [LARGE SCALE GENOMIC DNA]</scope>
    <source>
        <strain evidence="1 2">208</strain>
    </source>
</reference>
<comment type="caution">
    <text evidence="1">The sequence shown here is derived from an EMBL/GenBank/DDBJ whole genome shotgun (WGS) entry which is preliminary data.</text>
</comment>
<evidence type="ECO:0000313" key="2">
    <source>
        <dbReference type="Proteomes" id="UP000615755"/>
    </source>
</evidence>
<evidence type="ECO:0000313" key="1">
    <source>
        <dbReference type="EMBL" id="MBE0369771.1"/>
    </source>
</evidence>
<accession>A0ABR9EFK3</accession>
<name>A0ABR9EFK3_9GAMM</name>
<proteinExistence type="predicted"/>
<dbReference type="EMBL" id="AQGV01000013">
    <property type="protein sequence ID" value="MBE0369771.1"/>
    <property type="molecule type" value="Genomic_DNA"/>
</dbReference>
<protein>
    <submittedName>
        <fullName evidence="1">Uncharacterized protein</fullName>
    </submittedName>
</protein>
<dbReference type="Proteomes" id="UP000615755">
    <property type="component" value="Unassembled WGS sequence"/>
</dbReference>
<gene>
    <name evidence="1" type="ORF">PAUR_a4341</name>
</gene>
<organism evidence="1 2">
    <name type="scientific">Pseudoalteromonas aurantia 208</name>
    <dbReference type="NCBI Taxonomy" id="1314867"/>
    <lineage>
        <taxon>Bacteria</taxon>
        <taxon>Pseudomonadati</taxon>
        <taxon>Pseudomonadota</taxon>
        <taxon>Gammaproteobacteria</taxon>
        <taxon>Alteromonadales</taxon>
        <taxon>Pseudoalteromonadaceae</taxon>
        <taxon>Pseudoalteromonas</taxon>
    </lineage>
</organism>